<protein>
    <recommendedName>
        <fullName evidence="6">ADP/GDP-polyphosphate phosphotransferase</fullName>
        <ecNumber evidence="6">2.7.4.-</ecNumber>
    </recommendedName>
    <alternativeName>
        <fullName evidence="6">Polyphosphate kinase PPK2</fullName>
    </alternativeName>
</protein>
<organism evidence="8 9">
    <name type="scientific">Candidatus Raskinella chloraquaticus</name>
    <dbReference type="NCBI Taxonomy" id="1951219"/>
    <lineage>
        <taxon>Bacteria</taxon>
        <taxon>Pseudomonadati</taxon>
        <taxon>Pseudomonadota</taxon>
        <taxon>Alphaproteobacteria</taxon>
        <taxon>Hyphomicrobiales</taxon>
        <taxon>Phreatobacteraceae</taxon>
        <taxon>Candidatus Raskinella</taxon>
    </lineage>
</organism>
<dbReference type="Gene3D" id="3.40.50.300">
    <property type="entry name" value="P-loop containing nucleotide triphosphate hydrolases"/>
    <property type="match status" value="1"/>
</dbReference>
<evidence type="ECO:0000256" key="2">
    <source>
        <dbReference type="ARBA" id="ARBA00022679"/>
    </source>
</evidence>
<dbReference type="AlphaFoldDB" id="A0A1W9HX92"/>
<dbReference type="Pfam" id="PF03976">
    <property type="entry name" value="PPK2"/>
    <property type="match status" value="1"/>
</dbReference>
<comment type="subunit">
    <text evidence="6">Homotetramer.</text>
</comment>
<evidence type="ECO:0000313" key="9">
    <source>
        <dbReference type="Proteomes" id="UP000192872"/>
    </source>
</evidence>
<dbReference type="PANTHER" id="PTHR34383">
    <property type="entry name" value="POLYPHOSPHATE:AMP PHOSPHOTRANSFERASE-RELATED"/>
    <property type="match status" value="1"/>
</dbReference>
<comment type="function">
    <text evidence="6">Uses inorganic polyphosphate (polyP) as a donor to convert GDP to GTP or ADP to ATP.</text>
</comment>
<keyword evidence="3 6" id="KW-0418">Kinase</keyword>
<sequence>MARGIKGQNKAGDYESFSLDAKKLPAEIRDRAFTSGGYPYDSKFDREDYDKRIHELQIELLKLHAWTRDTGARIVIVFEGRDASGKGGTIARFLQHMPPRTARAVALSKPSEAEQGQWYFQRYVSAMPTRGDIVLFDRSWYNRAAVEPVNGFCTKDQCKAFLKEAPTFERMLIRDGIYLFKIFLDVGHEMQLKRLWARHQDPLKLWKLSPIDFKAVHQWPAYSRAFSRMFKKTDTDDAPWTVILANDKLRTRIAALQIVLSRIDYAGKDTELVGHPDLKIVGDGRLFIDRY</sequence>
<dbReference type="InterPro" id="IPR022488">
    <property type="entry name" value="PPK2-related"/>
</dbReference>
<evidence type="ECO:0000256" key="4">
    <source>
        <dbReference type="ARBA" id="ARBA00023310"/>
    </source>
</evidence>
<accession>A0A1W9HX92</accession>
<name>A0A1W9HX92_9HYPH</name>
<reference evidence="8 9" key="1">
    <citation type="journal article" date="2017" name="Water Res.">
        <title>Comammox in drinking water systems.</title>
        <authorList>
            <person name="Wang Y."/>
            <person name="Ma L."/>
            <person name="Mao Y."/>
            <person name="Jiang X."/>
            <person name="Xia Y."/>
            <person name="Yu K."/>
            <person name="Li B."/>
            <person name="Zhang T."/>
        </authorList>
    </citation>
    <scope>NUCLEOTIDE SEQUENCE [LARGE SCALE GENOMIC DNA]</scope>
    <source>
        <strain evidence="8">SG_bin8</strain>
    </source>
</reference>
<dbReference type="GO" id="GO:0008976">
    <property type="term" value="F:polyphosphate kinase activity"/>
    <property type="evidence" value="ECO:0007669"/>
    <property type="project" value="UniProtKB-UniRule"/>
</dbReference>
<keyword evidence="4" id="KW-0066">ATP synthesis</keyword>
<dbReference type="PANTHER" id="PTHR34383:SF1">
    <property type="entry name" value="ADP-POLYPHOSPHATE PHOSPHOTRANSFERASE"/>
    <property type="match status" value="1"/>
</dbReference>
<evidence type="ECO:0000256" key="6">
    <source>
        <dbReference type="RuleBase" id="RU369062"/>
    </source>
</evidence>
<comment type="catalytic activity">
    <reaction evidence="5">
        <text>[phosphate](n) + ATP = [phosphate](n+1) + ADP</text>
        <dbReference type="Rhea" id="RHEA:19573"/>
        <dbReference type="Rhea" id="RHEA-COMP:9859"/>
        <dbReference type="Rhea" id="RHEA-COMP:14280"/>
        <dbReference type="ChEBI" id="CHEBI:16838"/>
        <dbReference type="ChEBI" id="CHEBI:30616"/>
        <dbReference type="ChEBI" id="CHEBI:456216"/>
    </reaction>
    <physiologicalReaction direction="right-to-left" evidence="5">
        <dbReference type="Rhea" id="RHEA:19575"/>
    </physiologicalReaction>
</comment>
<evidence type="ECO:0000259" key="7">
    <source>
        <dbReference type="Pfam" id="PF03976"/>
    </source>
</evidence>
<dbReference type="PIRSF" id="PIRSF028756">
    <property type="entry name" value="PPK2_prd"/>
    <property type="match status" value="1"/>
</dbReference>
<dbReference type="Proteomes" id="UP000192872">
    <property type="component" value="Unassembled WGS sequence"/>
</dbReference>
<dbReference type="NCBIfam" id="TIGR03707">
    <property type="entry name" value="PPK2_P_aer"/>
    <property type="match status" value="1"/>
</dbReference>
<comment type="caution">
    <text evidence="8">The sequence shown here is derived from an EMBL/GenBank/DDBJ whole genome shotgun (WGS) entry which is preliminary data.</text>
</comment>
<evidence type="ECO:0000256" key="1">
    <source>
        <dbReference type="ARBA" id="ARBA00009924"/>
    </source>
</evidence>
<dbReference type="InterPro" id="IPR022486">
    <property type="entry name" value="PPK2_PA0141"/>
</dbReference>
<dbReference type="EC" id="2.7.4.-" evidence="6"/>
<comment type="similarity">
    <text evidence="1 6">Belongs to the polyphosphate kinase 2 (PPK2) family. Class I subfamily.</text>
</comment>
<feature type="domain" description="Polyphosphate kinase-2-related" evidence="7">
    <location>
        <begin position="44"/>
        <end position="269"/>
    </location>
</feature>
<dbReference type="GO" id="GO:0006754">
    <property type="term" value="P:ATP biosynthetic process"/>
    <property type="evidence" value="ECO:0007669"/>
    <property type="project" value="UniProtKB-KW"/>
</dbReference>
<evidence type="ECO:0000313" key="8">
    <source>
        <dbReference type="EMBL" id="OQW51834.1"/>
    </source>
</evidence>
<dbReference type="EMBL" id="LWDL01000017">
    <property type="protein sequence ID" value="OQW51834.1"/>
    <property type="molecule type" value="Genomic_DNA"/>
</dbReference>
<keyword evidence="2 6" id="KW-0808">Transferase</keyword>
<dbReference type="STRING" id="1827387.A4S15_10195"/>
<evidence type="ECO:0000256" key="5">
    <source>
        <dbReference type="ARBA" id="ARBA00024500"/>
    </source>
</evidence>
<evidence type="ECO:0000256" key="3">
    <source>
        <dbReference type="ARBA" id="ARBA00022777"/>
    </source>
</evidence>
<gene>
    <name evidence="8" type="ORF">A4S15_10195</name>
</gene>
<dbReference type="RefSeq" id="WP_376802162.1">
    <property type="nucleotide sequence ID" value="NZ_DBNB01000034.1"/>
</dbReference>
<dbReference type="InterPro" id="IPR016898">
    <property type="entry name" value="Polyphosphate_phosphotransfera"/>
</dbReference>
<dbReference type="SUPFAM" id="SSF52540">
    <property type="entry name" value="P-loop containing nucleoside triphosphate hydrolases"/>
    <property type="match status" value="1"/>
</dbReference>
<proteinExistence type="inferred from homology"/>
<dbReference type="InterPro" id="IPR027417">
    <property type="entry name" value="P-loop_NTPase"/>
</dbReference>